<evidence type="ECO:0000256" key="1">
    <source>
        <dbReference type="ARBA" id="ARBA00004302"/>
    </source>
</evidence>
<evidence type="ECO:0000256" key="6">
    <source>
        <dbReference type="ARBA" id="ARBA00022869"/>
    </source>
</evidence>
<feature type="domain" description="Laminin G" evidence="15">
    <location>
        <begin position="3152"/>
        <end position="3336"/>
    </location>
</feature>
<evidence type="ECO:0000256" key="10">
    <source>
        <dbReference type="ARBA" id="ARBA00065619"/>
    </source>
</evidence>
<dbReference type="Pfam" id="PF00053">
    <property type="entry name" value="EGF_laminin"/>
    <property type="match status" value="14"/>
</dbReference>
<feature type="domain" description="Laminin EGF-like" evidence="16">
    <location>
        <begin position="1112"/>
        <end position="1159"/>
    </location>
</feature>
<dbReference type="FunFam" id="2.10.25.10:FF:000904">
    <property type="entry name" value="LAMinin related. See also lmb"/>
    <property type="match status" value="1"/>
</dbReference>
<comment type="caution">
    <text evidence="12">Lacks conserved residue(s) required for the propagation of feature annotation.</text>
</comment>
<feature type="disulfide bond" evidence="12">
    <location>
        <begin position="522"/>
        <end position="531"/>
    </location>
</feature>
<dbReference type="SMART" id="SM00281">
    <property type="entry name" value="LamB"/>
    <property type="match status" value="2"/>
</dbReference>
<keyword evidence="7 12" id="KW-1015">Disulfide bond</keyword>
<dbReference type="InterPro" id="IPR000034">
    <property type="entry name" value="Laminin_IV"/>
</dbReference>
<dbReference type="InterPro" id="IPR013320">
    <property type="entry name" value="ConA-like_dom_sf"/>
</dbReference>
<evidence type="ECO:0000259" key="15">
    <source>
        <dbReference type="PROSITE" id="PS50025"/>
    </source>
</evidence>
<feature type="disulfide bond" evidence="12">
    <location>
        <begin position="1677"/>
        <end position="1694"/>
    </location>
</feature>
<dbReference type="FunFam" id="2.10.25.10:FF:000189">
    <property type="entry name" value="Laminin subunit alpha 2"/>
    <property type="match status" value="1"/>
</dbReference>
<keyword evidence="8" id="KW-0325">Glycoprotein</keyword>
<feature type="coiled-coil region" evidence="13">
    <location>
        <begin position="2015"/>
        <end position="2042"/>
    </location>
</feature>
<dbReference type="Gene3D" id="2.60.120.260">
    <property type="entry name" value="Galactose-binding domain-like"/>
    <property type="match status" value="1"/>
</dbReference>
<dbReference type="FunFam" id="2.10.25.10:FF:000033">
    <property type="entry name" value="Laminin subunit alpha 2"/>
    <property type="match status" value="1"/>
</dbReference>
<dbReference type="PANTHER" id="PTHR10574">
    <property type="entry name" value="NETRIN/LAMININ-RELATED"/>
    <property type="match status" value="1"/>
</dbReference>
<feature type="domain" description="Laminin EGF-like" evidence="16">
    <location>
        <begin position="800"/>
        <end position="850"/>
    </location>
</feature>
<dbReference type="FunFam" id="2.10.25.10:FF:000974">
    <property type="entry name" value="Laminin subunit gamma-1"/>
    <property type="match status" value="1"/>
</dbReference>
<dbReference type="GO" id="GO:0005604">
    <property type="term" value="C:basement membrane"/>
    <property type="evidence" value="ECO:0007669"/>
    <property type="project" value="UniProtKB-SubCell"/>
</dbReference>
<feature type="disulfide bond" evidence="12">
    <location>
        <begin position="342"/>
        <end position="351"/>
    </location>
</feature>
<dbReference type="GO" id="GO:0005201">
    <property type="term" value="F:extracellular matrix structural constituent"/>
    <property type="evidence" value="ECO:0007669"/>
    <property type="project" value="TreeGrafter"/>
</dbReference>
<feature type="disulfide bond" evidence="12">
    <location>
        <begin position="1112"/>
        <end position="1124"/>
    </location>
</feature>
<feature type="domain" description="Laminin EGF-like" evidence="16">
    <location>
        <begin position="967"/>
        <end position="1013"/>
    </location>
</feature>
<feature type="disulfide bond" evidence="12">
    <location>
        <begin position="477"/>
        <end position="486"/>
    </location>
</feature>
<comment type="subcellular location">
    <subcellularLocation>
        <location evidence="1">Secreted</location>
        <location evidence="1">Extracellular space</location>
        <location evidence="1">Extracellular matrix</location>
        <location evidence="1">Basement membrane</location>
    </subcellularLocation>
</comment>
<dbReference type="PRINTS" id="PR00011">
    <property type="entry name" value="EGFLAMININ"/>
</dbReference>
<dbReference type="Pfam" id="PF02210">
    <property type="entry name" value="Laminin_G_2"/>
    <property type="match status" value="5"/>
</dbReference>
<dbReference type="GO" id="GO:0007411">
    <property type="term" value="P:axon guidance"/>
    <property type="evidence" value="ECO:0007669"/>
    <property type="project" value="TreeGrafter"/>
</dbReference>
<evidence type="ECO:0000256" key="4">
    <source>
        <dbReference type="ARBA" id="ARBA00022729"/>
    </source>
</evidence>
<feature type="disulfide bond" evidence="12">
    <location>
        <begin position="1209"/>
        <end position="1226"/>
    </location>
</feature>
<keyword evidence="5" id="KW-0677">Repeat</keyword>
<reference evidence="19" key="1">
    <citation type="submission" date="2023-10" db="EMBL/GenBank/DDBJ databases">
        <title>Genome assembly of Pristionchus species.</title>
        <authorList>
            <person name="Yoshida K."/>
            <person name="Sommer R.J."/>
        </authorList>
    </citation>
    <scope>NUCLEOTIDE SEQUENCE</scope>
    <source>
        <strain evidence="19">RS5133</strain>
    </source>
</reference>
<dbReference type="Gene3D" id="2.10.25.10">
    <property type="entry name" value="Laminin"/>
    <property type="match status" value="15"/>
</dbReference>
<dbReference type="Gene3D" id="2.170.300.10">
    <property type="entry name" value="Tie2 ligand-binding domain superfamily"/>
    <property type="match status" value="1"/>
</dbReference>
<dbReference type="PROSITE" id="PS50025">
    <property type="entry name" value="LAM_G_DOMAIN"/>
    <property type="match status" value="5"/>
</dbReference>
<feature type="domain" description="Laminin G" evidence="15">
    <location>
        <begin position="2976"/>
        <end position="3147"/>
    </location>
</feature>
<evidence type="ECO:0000313" key="20">
    <source>
        <dbReference type="Proteomes" id="UP001432322"/>
    </source>
</evidence>
<feature type="coiled-coil region" evidence="13">
    <location>
        <begin position="2079"/>
        <end position="2106"/>
    </location>
</feature>
<feature type="disulfide bond" evidence="12">
    <location>
        <begin position="1696"/>
        <end position="1705"/>
    </location>
</feature>
<feature type="disulfide bond" evidence="12">
    <location>
        <begin position="1084"/>
        <end position="1093"/>
    </location>
</feature>
<feature type="domain" description="Laminin EGF-like" evidence="16">
    <location>
        <begin position="1568"/>
        <end position="1617"/>
    </location>
</feature>
<feature type="disulfide bond" evidence="12">
    <location>
        <begin position="1133"/>
        <end position="1142"/>
    </location>
</feature>
<evidence type="ECO:0000256" key="13">
    <source>
        <dbReference type="SAM" id="Coils"/>
    </source>
</evidence>
<dbReference type="InterPro" id="IPR050440">
    <property type="entry name" value="Laminin/Netrin_ECM"/>
</dbReference>
<feature type="disulfide bond" evidence="12">
    <location>
        <begin position="1035"/>
        <end position="1044"/>
    </location>
</feature>
<keyword evidence="13" id="KW-0175">Coiled coil</keyword>
<feature type="disulfide bond" evidence="12">
    <location>
        <begin position="967"/>
        <end position="979"/>
    </location>
</feature>
<evidence type="ECO:0000259" key="16">
    <source>
        <dbReference type="PROSITE" id="PS50027"/>
    </source>
</evidence>
<feature type="domain" description="Laminin G" evidence="15">
    <location>
        <begin position="2701"/>
        <end position="2890"/>
    </location>
</feature>
<feature type="domain" description="Laminin IV type A" evidence="17">
    <location>
        <begin position="572"/>
        <end position="766"/>
    </location>
</feature>
<evidence type="ECO:0000256" key="12">
    <source>
        <dbReference type="PROSITE-ProRule" id="PRU00460"/>
    </source>
</evidence>
<dbReference type="FunFam" id="2.60.120.260:FF:000017">
    <property type="entry name" value="Laminin subunit alpha 2"/>
    <property type="match status" value="1"/>
</dbReference>
<dbReference type="SMART" id="SM00181">
    <property type="entry name" value="EGF"/>
    <property type="match status" value="13"/>
</dbReference>
<dbReference type="Pfam" id="PF00052">
    <property type="entry name" value="Laminin_B"/>
    <property type="match status" value="2"/>
</dbReference>
<feature type="region of interest" description="Disordered" evidence="14">
    <location>
        <begin position="2303"/>
        <end position="2322"/>
    </location>
</feature>
<keyword evidence="9 12" id="KW-0424">Laminin EGF-like domain</keyword>
<feature type="disulfide bond" evidence="12">
    <location>
        <begin position="1114"/>
        <end position="1131"/>
    </location>
</feature>
<dbReference type="InterPro" id="IPR056863">
    <property type="entry name" value="LMN_ATRN_NET-like_EGF"/>
</dbReference>
<dbReference type="SMART" id="SM00180">
    <property type="entry name" value="EGF_Lam"/>
    <property type="match status" value="17"/>
</dbReference>
<evidence type="ECO:0000256" key="14">
    <source>
        <dbReference type="SAM" id="MobiDB-lite"/>
    </source>
</evidence>
<feature type="domain" description="Laminin IV type A" evidence="17">
    <location>
        <begin position="1321"/>
        <end position="1524"/>
    </location>
</feature>
<feature type="domain" description="Laminin EGF-like" evidence="16">
    <location>
        <begin position="447"/>
        <end position="501"/>
    </location>
</feature>
<dbReference type="Proteomes" id="UP001432322">
    <property type="component" value="Unassembled WGS sequence"/>
</dbReference>
<dbReference type="InterPro" id="IPR008211">
    <property type="entry name" value="Laminin_N"/>
</dbReference>
<evidence type="ECO:0000256" key="11">
    <source>
        <dbReference type="PROSITE-ProRule" id="PRU00122"/>
    </source>
</evidence>
<feature type="disulfide bond" evidence="11">
    <location>
        <begin position="2657"/>
        <end position="2684"/>
    </location>
</feature>
<feature type="disulfide bond" evidence="12">
    <location>
        <begin position="1228"/>
        <end position="1237"/>
    </location>
</feature>
<evidence type="ECO:0000256" key="5">
    <source>
        <dbReference type="ARBA" id="ARBA00022737"/>
    </source>
</evidence>
<dbReference type="PROSITE" id="PS50027">
    <property type="entry name" value="EGF_LAM_2"/>
    <property type="match status" value="14"/>
</dbReference>
<feature type="domain" description="Laminin EGF-like" evidence="16">
    <location>
        <begin position="915"/>
        <end position="966"/>
    </location>
</feature>
<dbReference type="SMART" id="SM00282">
    <property type="entry name" value="LamG"/>
    <property type="match status" value="5"/>
</dbReference>
<dbReference type="Pfam" id="PF24973">
    <property type="entry name" value="EGF_LMN_ATRN"/>
    <property type="match status" value="2"/>
</dbReference>
<organism evidence="19 20">
    <name type="scientific">Pristionchus fissidentatus</name>
    <dbReference type="NCBI Taxonomy" id="1538716"/>
    <lineage>
        <taxon>Eukaryota</taxon>
        <taxon>Metazoa</taxon>
        <taxon>Ecdysozoa</taxon>
        <taxon>Nematoda</taxon>
        <taxon>Chromadorea</taxon>
        <taxon>Rhabditida</taxon>
        <taxon>Rhabditina</taxon>
        <taxon>Diplogasteromorpha</taxon>
        <taxon>Diplogasteroidea</taxon>
        <taxon>Neodiplogasteridae</taxon>
        <taxon>Pristionchus</taxon>
    </lineage>
</organism>
<feature type="domain" description="Laminin EGF-like" evidence="16">
    <location>
        <begin position="1062"/>
        <end position="1111"/>
    </location>
</feature>
<feature type="disulfide bond" evidence="12">
    <location>
        <begin position="1207"/>
        <end position="1219"/>
    </location>
</feature>
<dbReference type="GO" id="GO:0009888">
    <property type="term" value="P:tissue development"/>
    <property type="evidence" value="ECO:0007669"/>
    <property type="project" value="TreeGrafter"/>
</dbReference>
<feature type="coiled-coil region" evidence="13">
    <location>
        <begin position="2271"/>
        <end position="2298"/>
    </location>
</feature>
<feature type="disulfide bond" evidence="12">
    <location>
        <begin position="1016"/>
        <end position="1033"/>
    </location>
</feature>
<feature type="domain" description="Laminin EGF-like" evidence="16">
    <location>
        <begin position="1014"/>
        <end position="1061"/>
    </location>
</feature>
<dbReference type="FunFam" id="2.10.25.10:FF:000106">
    <property type="entry name" value="Heparan sulfate proteoglycan 2"/>
    <property type="match status" value="1"/>
</dbReference>
<dbReference type="FunFam" id="2.10.25.10:FF:000242">
    <property type="entry name" value="Laminin subunit alpha 1"/>
    <property type="match status" value="1"/>
</dbReference>
<proteinExistence type="predicted"/>
<feature type="disulfide bond" evidence="12">
    <location>
        <begin position="819"/>
        <end position="828"/>
    </location>
</feature>
<keyword evidence="6" id="KW-0084">Basement membrane</keyword>
<dbReference type="GO" id="GO:0009887">
    <property type="term" value="P:animal organ morphogenesis"/>
    <property type="evidence" value="ECO:0007669"/>
    <property type="project" value="TreeGrafter"/>
</dbReference>
<feature type="disulfide bond" evidence="12">
    <location>
        <begin position="1645"/>
        <end position="1654"/>
    </location>
</feature>
<gene>
    <name evidence="19" type="ORF">PFISCL1PPCAC_22230</name>
</gene>
<feature type="domain" description="Laminin G" evidence="15">
    <location>
        <begin position="2503"/>
        <end position="2684"/>
    </location>
</feature>
<feature type="disulfide bond" evidence="12">
    <location>
        <begin position="939"/>
        <end position="948"/>
    </location>
</feature>
<feature type="compositionally biased region" description="Low complexity" evidence="14">
    <location>
        <begin position="2310"/>
        <end position="2322"/>
    </location>
</feature>
<dbReference type="FunFam" id="2.10.25.10:FF:000580">
    <property type="entry name" value="Wing blister, isoform B"/>
    <property type="match status" value="1"/>
</dbReference>
<dbReference type="FunFam" id="2.10.25.10:FF:000130">
    <property type="entry name" value="Laminin subunit beta 1"/>
    <property type="match status" value="1"/>
</dbReference>
<feature type="disulfide bond" evidence="12">
    <location>
        <begin position="988"/>
        <end position="997"/>
    </location>
</feature>
<keyword evidence="2" id="KW-0964">Secreted</keyword>
<dbReference type="Pfam" id="PF00055">
    <property type="entry name" value="Laminin_N"/>
    <property type="match status" value="1"/>
</dbReference>
<feature type="domain" description="Laminin EGF-like" evidence="16">
    <location>
        <begin position="1675"/>
        <end position="1721"/>
    </location>
</feature>
<feature type="domain" description="Laminin EGF-like" evidence="16">
    <location>
        <begin position="1618"/>
        <end position="1674"/>
    </location>
</feature>
<feature type="disulfide bond" evidence="12">
    <location>
        <begin position="969"/>
        <end position="986"/>
    </location>
</feature>
<feature type="domain" description="Laminin EGF-like" evidence="16">
    <location>
        <begin position="502"/>
        <end position="551"/>
    </location>
</feature>
<accession>A0AAV5WHJ8</accession>
<evidence type="ECO:0000313" key="19">
    <source>
        <dbReference type="EMBL" id="GMT30933.1"/>
    </source>
</evidence>
<feature type="disulfide bond" evidence="12">
    <location>
        <begin position="1675"/>
        <end position="1687"/>
    </location>
</feature>
<evidence type="ECO:0000256" key="3">
    <source>
        <dbReference type="ARBA" id="ARBA00022530"/>
    </source>
</evidence>
<dbReference type="SMART" id="SM00136">
    <property type="entry name" value="LamNT"/>
    <property type="match status" value="1"/>
</dbReference>
<feature type="disulfide bond" evidence="11">
    <location>
        <begin position="3309"/>
        <end position="3336"/>
    </location>
</feature>
<dbReference type="CDD" id="cd00055">
    <property type="entry name" value="EGF_Lam"/>
    <property type="match status" value="16"/>
</dbReference>
<feature type="disulfide bond" evidence="12">
    <location>
        <begin position="1014"/>
        <end position="1026"/>
    </location>
</feature>
<dbReference type="FunFam" id="2.10.25.10:FF:000067">
    <property type="entry name" value="Laminin subunit gamma 1"/>
    <property type="match status" value="1"/>
</dbReference>
<evidence type="ECO:0000256" key="9">
    <source>
        <dbReference type="ARBA" id="ARBA00023292"/>
    </source>
</evidence>
<dbReference type="PROSITE" id="PS01248">
    <property type="entry name" value="EGF_LAM_1"/>
    <property type="match status" value="6"/>
</dbReference>
<dbReference type="InterPro" id="IPR002049">
    <property type="entry name" value="LE_dom"/>
</dbReference>
<dbReference type="InterPro" id="IPR000742">
    <property type="entry name" value="EGF"/>
</dbReference>
<feature type="disulfide bond" evidence="12">
    <location>
        <begin position="447"/>
        <end position="459"/>
    </location>
</feature>
<feature type="domain" description="Laminin EGF-like" evidence="16">
    <location>
        <begin position="1207"/>
        <end position="1252"/>
    </location>
</feature>
<dbReference type="PROSITE" id="PS51117">
    <property type="entry name" value="LAMININ_NTER"/>
    <property type="match status" value="1"/>
</dbReference>
<keyword evidence="3" id="KW-0272">Extracellular matrix</keyword>
<protein>
    <submittedName>
        <fullName evidence="19">Uncharacterized protein</fullName>
    </submittedName>
</protein>
<dbReference type="Gene3D" id="2.60.120.200">
    <property type="match status" value="5"/>
</dbReference>
<dbReference type="FunFam" id="2.10.25.10:FF:000082">
    <property type="entry name" value="Laminin subunit alpha 1"/>
    <property type="match status" value="1"/>
</dbReference>
<dbReference type="InterPro" id="IPR008979">
    <property type="entry name" value="Galactose-bd-like_sf"/>
</dbReference>
<dbReference type="PANTHER" id="PTHR10574:SF444">
    <property type="entry name" value="BASEMENT MEMBRANE-SPECIFIC HEPARAN SULFATE PROTEOGLYCAN CORE PROTEIN"/>
    <property type="match status" value="1"/>
</dbReference>
<evidence type="ECO:0000259" key="18">
    <source>
        <dbReference type="PROSITE" id="PS51117"/>
    </source>
</evidence>
<evidence type="ECO:0000256" key="7">
    <source>
        <dbReference type="ARBA" id="ARBA00023157"/>
    </source>
</evidence>
<dbReference type="SUPFAM" id="SSF57196">
    <property type="entry name" value="EGF/Laminin"/>
    <property type="match status" value="14"/>
</dbReference>
<feature type="disulfide bond" evidence="12">
    <location>
        <begin position="1587"/>
        <end position="1596"/>
    </location>
</feature>
<comment type="caution">
    <text evidence="19">The sequence shown here is derived from an EMBL/GenBank/DDBJ whole genome shotgun (WGS) entry which is preliminary data.</text>
</comment>
<evidence type="ECO:0000256" key="8">
    <source>
        <dbReference type="ARBA" id="ARBA00023180"/>
    </source>
</evidence>
<dbReference type="CDD" id="cd00110">
    <property type="entry name" value="LamG"/>
    <property type="match status" value="5"/>
</dbReference>
<evidence type="ECO:0000256" key="2">
    <source>
        <dbReference type="ARBA" id="ARBA00022525"/>
    </source>
</evidence>
<keyword evidence="4" id="KW-0732">Signal</keyword>
<evidence type="ECO:0000259" key="17">
    <source>
        <dbReference type="PROSITE" id="PS51115"/>
    </source>
</evidence>
<dbReference type="SUPFAM" id="SSF49899">
    <property type="entry name" value="Concanavalin A-like lectins/glucanases"/>
    <property type="match status" value="5"/>
</dbReference>
<feature type="non-terminal residue" evidence="19">
    <location>
        <position position="1"/>
    </location>
</feature>
<dbReference type="PROSITE" id="PS51115">
    <property type="entry name" value="LAMININ_IVA"/>
    <property type="match status" value="2"/>
</dbReference>
<feature type="domain" description="Laminin EGF-like" evidence="16">
    <location>
        <begin position="320"/>
        <end position="376"/>
    </location>
</feature>
<dbReference type="FunFam" id="2.10.25.10:FF:000074">
    <property type="entry name" value="Laminin subunit alpha"/>
    <property type="match status" value="1"/>
</dbReference>
<feature type="disulfide bond" evidence="12">
    <location>
        <begin position="1280"/>
        <end position="1289"/>
    </location>
</feature>
<dbReference type="EMBL" id="BTSY01000005">
    <property type="protein sequence ID" value="GMT30933.1"/>
    <property type="molecule type" value="Genomic_DNA"/>
</dbReference>
<dbReference type="FunFam" id="2.10.25.10:FF:000069">
    <property type="entry name" value="Laminin subunit alpha 1"/>
    <property type="match status" value="1"/>
</dbReference>
<sequence>EPQNAPMRLAPDRPSLVGDLTRRHTRLDYRMLLLGCLLVSGAAAQFAETNSIDDEPSDRYQEFIVTEEERGLFPNIFNLATNSLIKATATCGQTRREEYCKLVEHVLLRNTNTFDSPQCDICDANDVRHRHPIEFAIDGIRTWWQSPSLSEGLHNEKVNITIDLRQEYQVAYVVIKAGNSPRPGTWTLEKSLDGVTWQPWQYYAQNDAECMRQFGIPATTGVPRFTTDDEVICTSEYSKLQPLENGEIHTSLVNGRPGVEKPSETLQKFTRTRFIRFRLISLRTLNADLMIINQRSHHLDRSVTMRYFYSLSDISIGGQCICYGHAESCPPDPITGQFKCECRHNTGGESCNRCLPLFNQLPWKQGTNFQPNICQQCQCFNHADRCEYDEEIAQNNWSVTPEGVYEGGGKCVDCKHNTAGVNCEKCADGFYRPSGISHYREDACRACDCDAVGSQHTNCVRDDQSARDGLHPGDCVCKPGFGGRRCERCARGYRNYPKCEPCPCNKDGSVNYDTCEEESCVCKQNVEGVYCDRCKAGTIHLSEENPLGCQSCFCFGLSTNCTEQQFTTAKISANLGWNLTDRFGGRDDRPETENGDMLLFNANQNKGGQLYYWKAPANFTGNLLNSYGGLLHYFVYFVPSAEGGEAVPLPDLVIEGNGVKLEYYSRQDFFPRENMTVTIPIREGPNWYNSETRRPISKDDMMRALSDVKLFMVRSMYNLKQLQSSISGLQLDSALLLSKEEKKFNQDNEDVLHPVAVDTRMRGVEVCTCPDNYGGRSCESCITGYRRVGNQLHGGQCVKCECEGHSDKCDPWTGACLECKHNTTGARCELCAQGHYGNPSLGGDLGTCRPCACPAIGNSHSAECALTQLVISGSAAAGADAYVCTACEAGYEGNKCEVCADGYFGDAVNGTCKECECSGNIDMAAIGNCDRKSGKCLKCTDHTTGDQCEKCEDNHYGSALQHSCKTCGCHRVGATSQQCDVNNGICECKENYIGKHCDRCLEGHGDVDNECPSCECNEMGAIGKDCDDVSGQCTCKQGVFGKRCDQCRPGYYNFTDAGCQFCHCNSYGSKEEGTCDSETGKCACKPHVDGNMCEKCSDGFFNITSGAGCQECKCDKVGAEGVHCDIHSGQCACKPGVTGVKCDQCAPNHFGLSKQGCKECPACPAPGQVCDAKTGECVCPPNTVGEMCEACSENAWDYHPLRGCRKCDCNEKGAKGTKCDSLNGQCHCKEQYVGKSCDHCSHGYFNFPTCEPCDCAVDGTSSRECKDGICLCDENGQCPCKKNADGLKCEQCKPNTFSLDASNALGCTDCFCFNRTDMCVQSSMVWQQIYAEDRLATFAEPWEYYSKKHNLNILKESPPRFNSYPTDATPLYWPLHKSMLGDRTGSYNGFLRFKIWNDDNRRSLPGVRPDGQYFRYFPQVVIVGNNRMELEHIPMQISNDGKYKVRLHESEWRSRTSPEVPLTRAQMMIALQSVQGIYIRGTYNYPARGDTISISEISLDVAVAETPAAAQSALSPSPALGVEQCSACPPGYAGPSCQNPAPGFCRKKHRDFLNSADDMSLIGWSEPCACNGHSTTCDAESCLCMECQHNTQGDWCERCKPGYIGDAVNGGPASCTKCACPSVENSFSDTCKAAQSGRGYVCDACKHGYGGEYCEMCLTGYYGNPQVPGGTCKPCECHRDGSLHGACDPITGQCECRQGVTGRDCSRCQERHAFINGLCTSCDQGCYLPLMSTLDLLEENLAMQNFSGLRPIPWKRLGRIQNDTTFLSTFVSGLILPSGEITDADGNTLDIVASNQFTKEADTVIDEARFDAERVNKSAHSILALTEKTELALAEVQSQFRQAHNTSQFLAHYARYGGEKGVQNEMIDVWRAEAEAHYNATVERGAYIEKRFGRAEDEHKHVEELLKRVLANKLNDTSFEILNDRIGEFAQWLDDYRETLHLGAKKDIGDAVKMAELVMKRVDRYKDVATQLDSMRGDAQDSIAAAIDAIEQTRKKALLGMFDDYRAMNDSFAPLKQATADAEEMTDKYAQLNDEYDEQFVDPATAHSHKLEAEAARTTSAFAATKQSAATPIAAANAYEEIQGALKNATLAADEAEKAAAEALRESDAKITGTLPAQVVTSLESSGSLSEDAKTLADEWSGSELPKENKEMEDLLAKSKSAIAAASNSKNGLKDEWTKFDDYHDRVVGLRETSITADDRSSAARKTGQKWTEKTGDIAKRADKLMNSTGSGIRDEINKMKEIRANLAAKMAIASKQLGSGENSAERQAKLDSFKDKIALLKDRLGEAREKAEQIRIALHGSETGKCRRSFPSPSSPSPSTSIQLRFRPLRTVPDSLLLLTKTTAKRTVPSEYVALEVVAQRVVAHWNIGAGSKKITNSYPINYIPNSADRNTWYTINFERAGNAVNLTVSLREGAAGTPAPVTVTLPKGDEDGDDVIFNTVPGDTQVSIGAEPAVVSGIGLTTNEFRGTIGTVTMDGVPMSLWTFSYTTKECGGETAPSRPAVRGHMFRNGFAAMKTLVPQERTTTSITVTFAAFSPNGLLYFRGSQTAGDFVTVYLRDGRVVFTINLGSATFATIESLQTYDDGLQHTVKAVRGPDGVYLQVDSSDDRQQSFLSGGEATALNIDHDEHYVGGVPAEYERTAFESYDIAWKGFFGCILSVKPNQVTELDIENAHRSFRKEPGCMFSAPGSSTSEKLVPSDKTVGFAKPGFLITQGITIDGNSNFGFGFRTKEENGTLLFQSSKLAAFRKKQKRDDPANGQGYMAFYLFRGYLVCHFGKDASRRDGVVTIRSTTPFNDGLMHSVFFERAGQRVKVRVDDREIGSEEMGDESAVGRAGVQLFVGGFPERSKPPHDEIPTAIHLIGCVSDLSLNFRPIQMVPEDHEATLGSCPMQSTGLVPINGEEIAHPEAESTSFARKAQKLSLVMDKNMEVDDVQDLYYEVEQEKAPKEKKPVSAQCGGGFETAHYDGEEGDALRYGIGQSTHGRINFPHKDVYPNITGFTLSLSFRTESADGLLWVWANYKSFSRYFLLAVEDGLLKLDVKGHREPKTVILNERRVDDGQWHDVRIVREERTIKIELDGVLGDTMNDAPAPKVMRKRMYIGGVISRHRKTMSTLPVGFNGCIRSISVNSITYRFDESTSKDLVPCAPATTKALYAHDGGYASFDASKTRKGIYPSEELSIQLDFRNMQQDGLVFAVLSPNSVEEKRLTAIMKGGQIYMTLVYKSEGIDLRDVPIEREEGELCNGKWHRIAVSVEATRLVVAIDEQSSEIPLVISSAARKSLAGLSVYVGGPTSELASELSVFSLVGCYSDLRFGDKTLYFEEASKINRAIVDGCPFGREASTLMR</sequence>
<feature type="domain" description="Laminin EGF-like" evidence="16">
    <location>
        <begin position="1253"/>
        <end position="1309"/>
    </location>
</feature>
<dbReference type="InterPro" id="IPR001791">
    <property type="entry name" value="Laminin_G"/>
</dbReference>
<comment type="subunit">
    <text evidence="10">Laminin is a complex glycoprotein, consisting of three different polypeptide chains (alpha, beta, gamma), which are bound to each other by disulfide bonds into a cross-shaped molecule comprising one long and three short arms with globules at each end.</text>
</comment>
<dbReference type="SUPFAM" id="SSF49785">
    <property type="entry name" value="Galactose-binding domain-like"/>
    <property type="match status" value="1"/>
</dbReference>
<name>A0AAV5WHJ8_9BILA</name>
<dbReference type="FunFam" id="2.10.25.10:FF:000209">
    <property type="entry name" value="Laminin subunit alpha 5"/>
    <property type="match status" value="1"/>
</dbReference>
<feature type="domain" description="Laminin N-terminal" evidence="18">
    <location>
        <begin position="68"/>
        <end position="319"/>
    </location>
</feature>
<keyword evidence="20" id="KW-1185">Reference proteome</keyword>
<feature type="domain" description="Laminin G" evidence="15">
    <location>
        <begin position="2298"/>
        <end position="2493"/>
    </location>
</feature>